<comment type="caution">
    <text evidence="2">The sequence shown here is derived from an EMBL/GenBank/DDBJ whole genome shotgun (WGS) entry which is preliminary data.</text>
</comment>
<accession>A0AAD3DD19</accession>
<dbReference type="Pfam" id="PF05050">
    <property type="entry name" value="Methyltransf_21"/>
    <property type="match status" value="1"/>
</dbReference>
<organism evidence="2 3">
    <name type="scientific">Chaetoceros tenuissimus</name>
    <dbReference type="NCBI Taxonomy" id="426638"/>
    <lineage>
        <taxon>Eukaryota</taxon>
        <taxon>Sar</taxon>
        <taxon>Stramenopiles</taxon>
        <taxon>Ochrophyta</taxon>
        <taxon>Bacillariophyta</taxon>
        <taxon>Coscinodiscophyceae</taxon>
        <taxon>Chaetocerotophycidae</taxon>
        <taxon>Chaetocerotales</taxon>
        <taxon>Chaetocerotaceae</taxon>
        <taxon>Chaetoceros</taxon>
    </lineage>
</organism>
<protein>
    <recommendedName>
        <fullName evidence="1">Methyltransferase FkbM domain-containing protein</fullName>
    </recommendedName>
</protein>
<dbReference type="InterPro" id="IPR006342">
    <property type="entry name" value="FkbM_mtfrase"/>
</dbReference>
<reference evidence="2 3" key="1">
    <citation type="journal article" date="2021" name="Sci. Rep.">
        <title>The genome of the diatom Chaetoceros tenuissimus carries an ancient integrated fragment of an extant virus.</title>
        <authorList>
            <person name="Hongo Y."/>
            <person name="Kimura K."/>
            <person name="Takaki Y."/>
            <person name="Yoshida Y."/>
            <person name="Baba S."/>
            <person name="Kobayashi G."/>
            <person name="Nagasaki K."/>
            <person name="Hano T."/>
            <person name="Tomaru Y."/>
        </authorList>
    </citation>
    <scope>NUCLEOTIDE SEQUENCE [LARGE SCALE GENOMIC DNA]</scope>
    <source>
        <strain evidence="2 3">NIES-3715</strain>
    </source>
</reference>
<dbReference type="InterPro" id="IPR029063">
    <property type="entry name" value="SAM-dependent_MTases_sf"/>
</dbReference>
<name>A0AAD3DD19_9STRA</name>
<dbReference type="SUPFAM" id="SSF53335">
    <property type="entry name" value="S-adenosyl-L-methionine-dependent methyltransferases"/>
    <property type="match status" value="1"/>
</dbReference>
<keyword evidence="3" id="KW-1185">Reference proteome</keyword>
<dbReference type="AlphaFoldDB" id="A0AAD3DD19"/>
<evidence type="ECO:0000313" key="2">
    <source>
        <dbReference type="EMBL" id="GFH61056.1"/>
    </source>
</evidence>
<evidence type="ECO:0000313" key="3">
    <source>
        <dbReference type="Proteomes" id="UP001054902"/>
    </source>
</evidence>
<dbReference type="Gene3D" id="3.40.50.150">
    <property type="entry name" value="Vaccinia Virus protein VP39"/>
    <property type="match status" value="1"/>
</dbReference>
<dbReference type="PANTHER" id="PTHR34203">
    <property type="entry name" value="METHYLTRANSFERASE, FKBM FAMILY PROTEIN"/>
    <property type="match status" value="1"/>
</dbReference>
<gene>
    <name evidence="2" type="ORF">CTEN210_17532</name>
</gene>
<proteinExistence type="predicted"/>
<dbReference type="Proteomes" id="UP001054902">
    <property type="component" value="Unassembled WGS sequence"/>
</dbReference>
<evidence type="ECO:0000259" key="1">
    <source>
        <dbReference type="Pfam" id="PF05050"/>
    </source>
</evidence>
<dbReference type="InterPro" id="IPR052514">
    <property type="entry name" value="SAM-dependent_MTase"/>
</dbReference>
<sequence length="387" mass="43214">MLKETVPVQLYWGKDLKSSTPWYGGFVNAVFYPFLQYGTSSSNLGSLNLSDHNISGDYTTGGILHYDLNGGETNALTIAKEVFSKKAYLSLLLQLQNDEKKNERKLVLDGGANIGTFCLYMGSQLSNTDFVAIEAVPRTREIFKANVLSTSKDKINPSNAVHVSSMGLQGVWKKDTSDIEEMMPCSTSFIHFVCQTSNSTSESSLDVKHDSMMKALADPNQKLFKHRFGASWPFLTSINSFLPSFLRSVVQRIGVAYLYRYMQYNVNLGSVKDIVKESGIDPNDDRKIDLLKLDTEGLELPILLDIPQSIWKRLQVVAVEIHDTREGELKNATATLKAGGLEEVWHLPDFEYNKRGANKHLLIAGRAGVLKDVVIENMKKEGFVKLD</sequence>
<dbReference type="PANTHER" id="PTHR34203:SF15">
    <property type="entry name" value="SLL1173 PROTEIN"/>
    <property type="match status" value="1"/>
</dbReference>
<feature type="domain" description="Methyltransferase FkbM" evidence="1">
    <location>
        <begin position="283"/>
        <end position="327"/>
    </location>
</feature>
<dbReference type="EMBL" id="BLLK01000069">
    <property type="protein sequence ID" value="GFH61056.1"/>
    <property type="molecule type" value="Genomic_DNA"/>
</dbReference>